<keyword evidence="3" id="KW-0378">Hydrolase</keyword>
<dbReference type="PANTHER" id="PTHR21240">
    <property type="entry name" value="2-AMINO-3-CARBOXYLMUCONATE-6-SEMIALDEHYDE DECARBOXYLASE"/>
    <property type="match status" value="1"/>
</dbReference>
<dbReference type="InterPro" id="IPR032466">
    <property type="entry name" value="Metal_Hydrolase"/>
</dbReference>
<dbReference type="InterPro" id="IPR032465">
    <property type="entry name" value="ACMSD"/>
</dbReference>
<sequence length="422" mass="47232">MAESTNSAAVEIPPIISVDDHVVEPRDLWQRWLPARWRDAGPKLVRGPYEMVPAGEISRAARSGWSAFRPAATGPETDWWLFEGDVSATLLGNAAAGLPSEEVVPGPIGYDRMRPGFYSVKERLEDMSVNHIERSMCFPTYSRFAGQRFLDAKDKDLGLACVRAYNDWMVDEWCGDSGGRLIPLCIVPLWDAELAALEVRRNAQRGVRAVVFTELPSAQGLPSIHDANGYWDPFFTACNETETVICIHIGSSGQGQMTSDDAPLCVPIALTTTASQFAMADWLLSGNLVRFPKLRIAFSESQLGWMPFLWERLDNLWHKKNYHDDWSPLITQPPSSYVPGHIWGCFFEDAFGIKARQDIGIDMITFECDYPHQDSSWPNTKAYAEKVLAGLNATEIFKIVRGNAIEMLQIEPHLADAQVKEH</sequence>
<feature type="domain" description="Amidohydrolase-related" evidence="2">
    <location>
        <begin position="121"/>
        <end position="409"/>
    </location>
</feature>
<protein>
    <submittedName>
        <fullName evidence="3">Predicted metal-dependent hydrolase, TIM-barrel fold</fullName>
    </submittedName>
</protein>
<dbReference type="GO" id="GO:0019748">
    <property type="term" value="P:secondary metabolic process"/>
    <property type="evidence" value="ECO:0007669"/>
    <property type="project" value="TreeGrafter"/>
</dbReference>
<dbReference type="PANTHER" id="PTHR21240:SF28">
    <property type="entry name" value="ISO-OROTATE DECARBOXYLASE (EUROFUNG)"/>
    <property type="match status" value="1"/>
</dbReference>
<dbReference type="InterPro" id="IPR006680">
    <property type="entry name" value="Amidohydro-rel"/>
</dbReference>
<organism evidence="3 4">
    <name type="scientific">Parafrankia irregularis</name>
    <dbReference type="NCBI Taxonomy" id="795642"/>
    <lineage>
        <taxon>Bacteria</taxon>
        <taxon>Bacillati</taxon>
        <taxon>Actinomycetota</taxon>
        <taxon>Actinomycetes</taxon>
        <taxon>Frankiales</taxon>
        <taxon>Frankiaceae</taxon>
        <taxon>Parafrankia</taxon>
    </lineage>
</organism>
<evidence type="ECO:0000256" key="1">
    <source>
        <dbReference type="ARBA" id="ARBA00023239"/>
    </source>
</evidence>
<evidence type="ECO:0000313" key="3">
    <source>
        <dbReference type="EMBL" id="CUU56193.1"/>
    </source>
</evidence>
<dbReference type="GO" id="GO:0016831">
    <property type="term" value="F:carboxy-lyase activity"/>
    <property type="evidence" value="ECO:0007669"/>
    <property type="project" value="InterPro"/>
</dbReference>
<dbReference type="GO" id="GO:0016787">
    <property type="term" value="F:hydrolase activity"/>
    <property type="evidence" value="ECO:0007669"/>
    <property type="project" value="UniProtKB-KW"/>
</dbReference>
<dbReference type="AlphaFoldDB" id="A0A0S4QKV4"/>
<keyword evidence="4" id="KW-1185">Reference proteome</keyword>
<keyword evidence="1" id="KW-0456">Lyase</keyword>
<dbReference type="Proteomes" id="UP000198802">
    <property type="component" value="Unassembled WGS sequence"/>
</dbReference>
<dbReference type="GO" id="GO:0005737">
    <property type="term" value="C:cytoplasm"/>
    <property type="evidence" value="ECO:0007669"/>
    <property type="project" value="TreeGrafter"/>
</dbReference>
<evidence type="ECO:0000259" key="2">
    <source>
        <dbReference type="Pfam" id="PF04909"/>
    </source>
</evidence>
<reference evidence="4" key="1">
    <citation type="submission" date="2015-11" db="EMBL/GenBank/DDBJ databases">
        <authorList>
            <person name="Varghese N."/>
        </authorList>
    </citation>
    <scope>NUCLEOTIDE SEQUENCE [LARGE SCALE GENOMIC DNA]</scope>
    <source>
        <strain evidence="4">DSM 45899</strain>
    </source>
</reference>
<dbReference type="Pfam" id="PF04909">
    <property type="entry name" value="Amidohydro_2"/>
    <property type="match status" value="1"/>
</dbReference>
<dbReference type="EMBL" id="FAOZ01000007">
    <property type="protein sequence ID" value="CUU56193.1"/>
    <property type="molecule type" value="Genomic_DNA"/>
</dbReference>
<gene>
    <name evidence="3" type="ORF">Ga0074812_10777</name>
</gene>
<name>A0A0S4QKV4_9ACTN</name>
<proteinExistence type="predicted"/>
<accession>A0A0S4QKV4</accession>
<evidence type="ECO:0000313" key="4">
    <source>
        <dbReference type="Proteomes" id="UP000198802"/>
    </source>
</evidence>
<dbReference type="SUPFAM" id="SSF51556">
    <property type="entry name" value="Metallo-dependent hydrolases"/>
    <property type="match status" value="1"/>
</dbReference>
<dbReference type="Gene3D" id="3.20.20.140">
    <property type="entry name" value="Metal-dependent hydrolases"/>
    <property type="match status" value="1"/>
</dbReference>